<name>A0ABX0NKE7_9BURK</name>
<dbReference type="InterPro" id="IPR004358">
    <property type="entry name" value="Sig_transdc_His_kin-like_C"/>
</dbReference>
<dbReference type="PROSITE" id="PS50112">
    <property type="entry name" value="PAS"/>
    <property type="match status" value="1"/>
</dbReference>
<dbReference type="SMART" id="SM00388">
    <property type="entry name" value="HisKA"/>
    <property type="match status" value="1"/>
</dbReference>
<dbReference type="Pfam" id="PF00072">
    <property type="entry name" value="Response_reg"/>
    <property type="match status" value="1"/>
</dbReference>
<dbReference type="SUPFAM" id="SSF55785">
    <property type="entry name" value="PYP-like sensor domain (PAS domain)"/>
    <property type="match status" value="1"/>
</dbReference>
<dbReference type="Pfam" id="PF13426">
    <property type="entry name" value="PAS_9"/>
    <property type="match status" value="1"/>
</dbReference>
<dbReference type="SUPFAM" id="SSF52172">
    <property type="entry name" value="CheY-like"/>
    <property type="match status" value="1"/>
</dbReference>
<dbReference type="Pfam" id="PF00512">
    <property type="entry name" value="HisKA"/>
    <property type="match status" value="1"/>
</dbReference>
<comment type="catalytic activity">
    <reaction evidence="1">
        <text>ATP + protein L-histidine = ADP + protein N-phospho-L-histidine.</text>
        <dbReference type="EC" id="2.7.13.3"/>
    </reaction>
</comment>
<dbReference type="InterPro" id="IPR011006">
    <property type="entry name" value="CheY-like_superfamily"/>
</dbReference>
<dbReference type="InterPro" id="IPR003661">
    <property type="entry name" value="HisK_dim/P_dom"/>
</dbReference>
<dbReference type="InterPro" id="IPR035965">
    <property type="entry name" value="PAS-like_dom_sf"/>
</dbReference>
<dbReference type="PANTHER" id="PTHR43547:SF2">
    <property type="entry name" value="HYBRID SIGNAL TRANSDUCTION HISTIDINE KINASE C"/>
    <property type="match status" value="1"/>
</dbReference>
<evidence type="ECO:0000256" key="3">
    <source>
        <dbReference type="ARBA" id="ARBA00022553"/>
    </source>
</evidence>
<reference evidence="9 10" key="1">
    <citation type="submission" date="2019-10" db="EMBL/GenBank/DDBJ databases">
        <title>Taxonomy of Antarctic Massilia spp.: description of Massilia rubra sp. nov., Massilia aquatica sp. nov., Massilia mucilaginosa sp. nov., Massilia frigida sp. nov. isolated from streams, lakes and regoliths.</title>
        <authorList>
            <person name="Holochova P."/>
            <person name="Sedlacek I."/>
            <person name="Kralova S."/>
            <person name="Maslanova I."/>
            <person name="Busse H.-J."/>
            <person name="Stankova E."/>
            <person name="Vrbovska V."/>
            <person name="Kovarovic V."/>
            <person name="Bartak M."/>
            <person name="Svec P."/>
            <person name="Pantucek R."/>
        </authorList>
    </citation>
    <scope>NUCLEOTIDE SEQUENCE [LARGE SCALE GENOMIC DNA]</scope>
    <source>
        <strain evidence="9 10">CCM 8695</strain>
    </source>
</reference>
<dbReference type="Gene3D" id="3.30.565.10">
    <property type="entry name" value="Histidine kinase-like ATPase, C-terminal domain"/>
    <property type="match status" value="1"/>
</dbReference>
<feature type="domain" description="PAS" evidence="7">
    <location>
        <begin position="22"/>
        <end position="79"/>
    </location>
</feature>
<dbReference type="PANTHER" id="PTHR43547">
    <property type="entry name" value="TWO-COMPONENT HISTIDINE KINASE"/>
    <property type="match status" value="1"/>
</dbReference>
<dbReference type="Gene3D" id="1.10.287.130">
    <property type="match status" value="1"/>
</dbReference>
<dbReference type="SUPFAM" id="SSF55874">
    <property type="entry name" value="ATPase domain of HSP90 chaperone/DNA topoisomerase II/histidine kinase"/>
    <property type="match status" value="1"/>
</dbReference>
<feature type="domain" description="Histidine kinase" evidence="5">
    <location>
        <begin position="144"/>
        <end position="362"/>
    </location>
</feature>
<dbReference type="InterPro" id="IPR003594">
    <property type="entry name" value="HATPase_dom"/>
</dbReference>
<dbReference type="SUPFAM" id="SSF47384">
    <property type="entry name" value="Homodimeric domain of signal transducing histidine kinase"/>
    <property type="match status" value="1"/>
</dbReference>
<dbReference type="SMART" id="SM00387">
    <property type="entry name" value="HATPase_c"/>
    <property type="match status" value="1"/>
</dbReference>
<dbReference type="CDD" id="cd00130">
    <property type="entry name" value="PAS"/>
    <property type="match status" value="1"/>
</dbReference>
<evidence type="ECO:0000256" key="4">
    <source>
        <dbReference type="PROSITE-ProRule" id="PRU00169"/>
    </source>
</evidence>
<keyword evidence="3 4" id="KW-0597">Phosphoprotein</keyword>
<evidence type="ECO:0000256" key="1">
    <source>
        <dbReference type="ARBA" id="ARBA00000085"/>
    </source>
</evidence>
<evidence type="ECO:0000259" key="5">
    <source>
        <dbReference type="PROSITE" id="PS50109"/>
    </source>
</evidence>
<feature type="domain" description="Response regulatory" evidence="6">
    <location>
        <begin position="387"/>
        <end position="490"/>
    </location>
</feature>
<dbReference type="PROSITE" id="PS50109">
    <property type="entry name" value="HIS_KIN"/>
    <property type="match status" value="1"/>
</dbReference>
<dbReference type="EMBL" id="WHJG01000086">
    <property type="protein sequence ID" value="NHZ84094.1"/>
    <property type="molecule type" value="Genomic_DNA"/>
</dbReference>
<organism evidence="9 10">
    <name type="scientific">Massilia frigida</name>
    <dbReference type="NCBI Taxonomy" id="2609281"/>
    <lineage>
        <taxon>Bacteria</taxon>
        <taxon>Pseudomonadati</taxon>
        <taxon>Pseudomonadota</taxon>
        <taxon>Betaproteobacteria</taxon>
        <taxon>Burkholderiales</taxon>
        <taxon>Oxalobacteraceae</taxon>
        <taxon>Telluria group</taxon>
        <taxon>Massilia</taxon>
    </lineage>
</organism>
<dbReference type="PROSITE" id="PS50113">
    <property type="entry name" value="PAC"/>
    <property type="match status" value="1"/>
</dbReference>
<sequence length="490" mass="53954">MESSLVHHSYSCMVEKVSGYAIFLLDCDGTIQTWNPAAQAMKGYRTDEAVGRNFSMLYTDQERIDGRPEHNLREAAKHGTYQEEDWRQRKDCSRFWALIEIIAIKDASGNLTGFCKLTRDGTDRRKMEEALQDADRRKDEFLAMLAHELRNPLAPVSAAAELLSLQKLDAESSKKASQVIMRQVKHMTELVDDLLDVSRVSRGQVKLDIRALDMKIVVGAAIEQVRSLIEHRDHTLAIVAAPSKAHVKGDEKRLIQVVANLVNNAAKYTQPGGAIEVRLSVTGNDVCIVVSDNGVGIEQGAQHNIFEMFEQVQRTSDRTTGGLGIGLALVHNIVELHKGTVTCHSDGIGLGSRFTVCIPGLKVEDSGPERRRVERSLELPLANNKLSILIVDDNVDAAEMIEFFLVTAGHNVTLAHTAKAALTSLKTAVPDVCILDIGLPDLTGHDLALQIRTLHVPAPVLIEPLAKLAERMKIAWQRKRKGGGGRPFLA</sequence>
<dbReference type="InterPro" id="IPR036890">
    <property type="entry name" value="HATPase_C_sf"/>
</dbReference>
<feature type="domain" description="PAC" evidence="8">
    <location>
        <begin position="81"/>
        <end position="133"/>
    </location>
</feature>
<dbReference type="SMART" id="SM00448">
    <property type="entry name" value="REC"/>
    <property type="match status" value="1"/>
</dbReference>
<accession>A0ABX0NKE7</accession>
<evidence type="ECO:0000259" key="7">
    <source>
        <dbReference type="PROSITE" id="PS50112"/>
    </source>
</evidence>
<dbReference type="InterPro" id="IPR000014">
    <property type="entry name" value="PAS"/>
</dbReference>
<gene>
    <name evidence="9" type="ORF">F2P44_33280</name>
</gene>
<evidence type="ECO:0000256" key="2">
    <source>
        <dbReference type="ARBA" id="ARBA00012438"/>
    </source>
</evidence>
<dbReference type="SMART" id="SM00091">
    <property type="entry name" value="PAS"/>
    <property type="match status" value="1"/>
</dbReference>
<evidence type="ECO:0000313" key="9">
    <source>
        <dbReference type="EMBL" id="NHZ84094.1"/>
    </source>
</evidence>
<evidence type="ECO:0000313" key="10">
    <source>
        <dbReference type="Proteomes" id="UP000621455"/>
    </source>
</evidence>
<dbReference type="Gene3D" id="3.30.450.20">
    <property type="entry name" value="PAS domain"/>
    <property type="match status" value="1"/>
</dbReference>
<dbReference type="EC" id="2.7.13.3" evidence="2"/>
<dbReference type="CDD" id="cd00075">
    <property type="entry name" value="HATPase"/>
    <property type="match status" value="1"/>
</dbReference>
<dbReference type="InterPro" id="IPR001789">
    <property type="entry name" value="Sig_transdc_resp-reg_receiver"/>
</dbReference>
<dbReference type="PROSITE" id="PS50110">
    <property type="entry name" value="RESPONSE_REGULATORY"/>
    <property type="match status" value="1"/>
</dbReference>
<dbReference type="InterPro" id="IPR005467">
    <property type="entry name" value="His_kinase_dom"/>
</dbReference>
<dbReference type="Proteomes" id="UP000621455">
    <property type="component" value="Unassembled WGS sequence"/>
</dbReference>
<proteinExistence type="predicted"/>
<dbReference type="InterPro" id="IPR000700">
    <property type="entry name" value="PAS-assoc_C"/>
</dbReference>
<dbReference type="Pfam" id="PF02518">
    <property type="entry name" value="HATPase_c"/>
    <property type="match status" value="1"/>
</dbReference>
<protein>
    <recommendedName>
        <fullName evidence="2">histidine kinase</fullName>
        <ecNumber evidence="2">2.7.13.3</ecNumber>
    </recommendedName>
</protein>
<evidence type="ECO:0000259" key="6">
    <source>
        <dbReference type="PROSITE" id="PS50110"/>
    </source>
</evidence>
<dbReference type="PRINTS" id="PR00344">
    <property type="entry name" value="BCTRLSENSOR"/>
</dbReference>
<dbReference type="CDD" id="cd00082">
    <property type="entry name" value="HisKA"/>
    <property type="match status" value="1"/>
</dbReference>
<dbReference type="InterPro" id="IPR036097">
    <property type="entry name" value="HisK_dim/P_sf"/>
</dbReference>
<dbReference type="NCBIfam" id="TIGR00229">
    <property type="entry name" value="sensory_box"/>
    <property type="match status" value="1"/>
</dbReference>
<dbReference type="Gene3D" id="3.40.50.2300">
    <property type="match status" value="1"/>
</dbReference>
<keyword evidence="10" id="KW-1185">Reference proteome</keyword>
<feature type="modified residue" description="4-aspartylphosphate" evidence="4">
    <location>
        <position position="436"/>
    </location>
</feature>
<evidence type="ECO:0000259" key="8">
    <source>
        <dbReference type="PROSITE" id="PS50113"/>
    </source>
</evidence>
<comment type="caution">
    <text evidence="9">The sequence shown here is derived from an EMBL/GenBank/DDBJ whole genome shotgun (WGS) entry which is preliminary data.</text>
</comment>